<dbReference type="InterPro" id="IPR015422">
    <property type="entry name" value="PyrdxlP-dep_Trfase_small"/>
</dbReference>
<dbReference type="InterPro" id="IPR015421">
    <property type="entry name" value="PyrdxlP-dep_Trfase_major"/>
</dbReference>
<dbReference type="Gene3D" id="3.40.640.10">
    <property type="entry name" value="Type I PLP-dependent aspartate aminotransferase-like (Major domain)"/>
    <property type="match status" value="1"/>
</dbReference>
<dbReference type="InterPro" id="IPR000653">
    <property type="entry name" value="DegT/StrS_aminotransferase"/>
</dbReference>
<proteinExistence type="inferred from homology"/>
<dbReference type="GO" id="GO:0000271">
    <property type="term" value="P:polysaccharide biosynthetic process"/>
    <property type="evidence" value="ECO:0007669"/>
    <property type="project" value="TreeGrafter"/>
</dbReference>
<dbReference type="PIRSF" id="PIRSF000390">
    <property type="entry name" value="PLP_StrS"/>
    <property type="match status" value="1"/>
</dbReference>
<sequence>MLDEEETQEVLAVIKSRSLSRDYGPDCLDTVLRFEQGFAEKVGARYALAVTSGTAALKVALVAAGVGPGHEVIVPCCTFIATPGSVALAGAVPVFAEVDESLTMDPEDVERKGTPRTKAILPVHLSGVPCRMDRIAEVAGRHNLRVVEDCAQSCGTAYRGRRIGAWGDLGAFSLQFSKVITSGEGGAVTSSDPDLYERAVRYHDQGSFRERGRFPGFSPRLEAFVGENYRMNELTGAVALRQLAKLGGIAETLRARYRRFREGVSDVPGLRLRPVNDEEGHLGARWGLAFEDAETCARFTKALRGEGLSPGLAYGGEPVYMQPQILNRAAATPEGNPWRSPLYEGDVTYGRGLCPRSEDILKRVLLIASINPRYTERDVDDIVGAVRRAARTAL</sequence>
<dbReference type="PANTHER" id="PTHR30244">
    <property type="entry name" value="TRANSAMINASE"/>
    <property type="match status" value="1"/>
</dbReference>
<name>A0A1F6C9R6_HANXR</name>
<reference evidence="4 5" key="1">
    <citation type="journal article" date="2016" name="Nat. Commun.">
        <title>Thousands of microbial genomes shed light on interconnected biogeochemical processes in an aquifer system.</title>
        <authorList>
            <person name="Anantharaman K."/>
            <person name="Brown C.T."/>
            <person name="Hug L.A."/>
            <person name="Sharon I."/>
            <person name="Castelle C.J."/>
            <person name="Probst A.J."/>
            <person name="Thomas B.C."/>
            <person name="Singh A."/>
            <person name="Wilkins M.J."/>
            <person name="Karaoz U."/>
            <person name="Brodie E.L."/>
            <person name="Williams K.H."/>
            <person name="Hubbard S.S."/>
            <person name="Banfield J.F."/>
        </authorList>
    </citation>
    <scope>NUCLEOTIDE SEQUENCE [LARGE SCALE GENOMIC DNA]</scope>
    <source>
        <strain evidence="5">RIFCSPLOWO2_12_FULL_64_10</strain>
    </source>
</reference>
<organism evidence="4 5">
    <name type="scientific">Handelsmanbacteria sp. (strain RIFCSPLOWO2_12_FULL_64_10)</name>
    <dbReference type="NCBI Taxonomy" id="1817868"/>
    <lineage>
        <taxon>Bacteria</taxon>
        <taxon>Candidatus Handelsmaniibacteriota</taxon>
    </lineage>
</organism>
<dbReference type="GO" id="GO:0008483">
    <property type="term" value="F:transaminase activity"/>
    <property type="evidence" value="ECO:0007669"/>
    <property type="project" value="TreeGrafter"/>
</dbReference>
<protein>
    <recommendedName>
        <fullName evidence="6">Glutamine--scyllo-inositol aminotransferase</fullName>
    </recommendedName>
</protein>
<dbReference type="CDD" id="cd00616">
    <property type="entry name" value="AHBA_syn"/>
    <property type="match status" value="1"/>
</dbReference>
<accession>A0A1F6C9R6</accession>
<keyword evidence="2 3" id="KW-0663">Pyridoxal phosphate</keyword>
<dbReference type="Proteomes" id="UP000178606">
    <property type="component" value="Unassembled WGS sequence"/>
</dbReference>
<evidence type="ECO:0000256" key="1">
    <source>
        <dbReference type="PIRSR" id="PIRSR000390-1"/>
    </source>
</evidence>
<dbReference type="AlphaFoldDB" id="A0A1F6C9R6"/>
<dbReference type="InterPro" id="IPR015424">
    <property type="entry name" value="PyrdxlP-dep_Trfase"/>
</dbReference>
<dbReference type="EMBL" id="MFKF01000360">
    <property type="protein sequence ID" value="OGG45895.1"/>
    <property type="molecule type" value="Genomic_DNA"/>
</dbReference>
<dbReference type="SUPFAM" id="SSF53383">
    <property type="entry name" value="PLP-dependent transferases"/>
    <property type="match status" value="1"/>
</dbReference>
<comment type="caution">
    <text evidence="4">The sequence shown here is derived from an EMBL/GenBank/DDBJ whole genome shotgun (WGS) entry which is preliminary data.</text>
</comment>
<evidence type="ECO:0000256" key="2">
    <source>
        <dbReference type="PIRSR" id="PIRSR000390-2"/>
    </source>
</evidence>
<feature type="active site" description="Proton acceptor" evidence="1">
    <location>
        <position position="178"/>
    </location>
</feature>
<gene>
    <name evidence="4" type="ORF">A3F84_17105</name>
</gene>
<dbReference type="Pfam" id="PF01041">
    <property type="entry name" value="DegT_DnrJ_EryC1"/>
    <property type="match status" value="1"/>
</dbReference>
<evidence type="ECO:0000313" key="4">
    <source>
        <dbReference type="EMBL" id="OGG45895.1"/>
    </source>
</evidence>
<dbReference type="GO" id="GO:0030170">
    <property type="term" value="F:pyridoxal phosphate binding"/>
    <property type="evidence" value="ECO:0007669"/>
    <property type="project" value="TreeGrafter"/>
</dbReference>
<dbReference type="PANTHER" id="PTHR30244:SF34">
    <property type="entry name" value="DTDP-4-AMINO-4,6-DIDEOXYGALACTOSE TRANSAMINASE"/>
    <property type="match status" value="1"/>
</dbReference>
<dbReference type="Gene3D" id="3.90.1150.10">
    <property type="entry name" value="Aspartate Aminotransferase, domain 1"/>
    <property type="match status" value="1"/>
</dbReference>
<evidence type="ECO:0008006" key="6">
    <source>
        <dbReference type="Google" id="ProtNLM"/>
    </source>
</evidence>
<comment type="similarity">
    <text evidence="3">Belongs to the DegT/DnrJ/EryC1 family.</text>
</comment>
<evidence type="ECO:0000313" key="5">
    <source>
        <dbReference type="Proteomes" id="UP000178606"/>
    </source>
</evidence>
<evidence type="ECO:0000256" key="3">
    <source>
        <dbReference type="RuleBase" id="RU004508"/>
    </source>
</evidence>
<feature type="modified residue" description="N6-(pyridoxal phosphate)lysine" evidence="2">
    <location>
        <position position="178"/>
    </location>
</feature>